<dbReference type="Gene3D" id="2.60.410.10">
    <property type="entry name" value="D-Ala-D-Ala carboxypeptidase, C-terminal domain"/>
    <property type="match status" value="1"/>
</dbReference>
<comment type="similarity">
    <text evidence="3 15">Belongs to the peptidase S11 family.</text>
</comment>
<evidence type="ECO:0000256" key="4">
    <source>
        <dbReference type="ARBA" id="ARBA00012448"/>
    </source>
</evidence>
<dbReference type="GO" id="GO:0006508">
    <property type="term" value="P:proteolysis"/>
    <property type="evidence" value="ECO:0007669"/>
    <property type="project" value="UniProtKB-KW"/>
</dbReference>
<dbReference type="GO" id="GO:0009252">
    <property type="term" value="P:peptidoglycan biosynthetic process"/>
    <property type="evidence" value="ECO:0007669"/>
    <property type="project" value="UniProtKB-UniPathway"/>
</dbReference>
<dbReference type="EMBL" id="LM995447">
    <property type="protein sequence ID" value="CDZ24844.1"/>
    <property type="molecule type" value="Genomic_DNA"/>
</dbReference>
<dbReference type="Proteomes" id="UP000032431">
    <property type="component" value="Chromosome I"/>
</dbReference>
<organism evidence="18 19">
    <name type="scientific">[Clostridium] cellulosi</name>
    <dbReference type="NCBI Taxonomy" id="29343"/>
    <lineage>
        <taxon>Bacteria</taxon>
        <taxon>Bacillati</taxon>
        <taxon>Bacillota</taxon>
        <taxon>Clostridia</taxon>
        <taxon>Eubacteriales</taxon>
        <taxon>Oscillospiraceae</taxon>
        <taxon>Oscillospiraceae incertae sedis</taxon>
    </lineage>
</organism>
<dbReference type="AlphaFoldDB" id="A0A078KUU3"/>
<evidence type="ECO:0000256" key="2">
    <source>
        <dbReference type="ARBA" id="ARBA00004752"/>
    </source>
</evidence>
<dbReference type="EC" id="3.4.16.4" evidence="4"/>
<dbReference type="KEGG" id="ccel:CCDG5_1743"/>
<keyword evidence="19" id="KW-1185">Reference proteome</keyword>
<evidence type="ECO:0000259" key="17">
    <source>
        <dbReference type="SMART" id="SM00936"/>
    </source>
</evidence>
<evidence type="ECO:0000256" key="16">
    <source>
        <dbReference type="SAM" id="SignalP"/>
    </source>
</evidence>
<dbReference type="Gene3D" id="3.40.710.10">
    <property type="entry name" value="DD-peptidase/beta-lactamase superfamily"/>
    <property type="match status" value="1"/>
</dbReference>
<dbReference type="InterPro" id="IPR012907">
    <property type="entry name" value="Peptidase_S11_C"/>
</dbReference>
<feature type="binding site" evidence="14">
    <location>
        <position position="215"/>
    </location>
    <ligand>
        <name>substrate</name>
    </ligand>
</feature>
<keyword evidence="10" id="KW-0573">Peptidoglycan synthesis</keyword>
<evidence type="ECO:0000256" key="11">
    <source>
        <dbReference type="ARBA" id="ARBA00023316"/>
    </source>
</evidence>
<sequence length="379" mass="41421">MLKKLALMIVSAMIFTIPCNAYNYKAQSYALIEMETGRMLDGRNINQRLPMASTTKIMTGILACESGNLDKIYTVPEEATKVEGSSMYLIPGEKITLRDLTYGLMLESGNDAANTIAICLSGSVDAFVDKMNKKAAELKLYNTHFATPSGLDGKDHYTTSLDLARLGAYAMHNPEFRKIVSTTKKYVTLNGVKDGRVLYNHNALLRTYEGAIGIKTGYIKKSGRCLVSCAQRNGVTLIAATLNCHDDLDEHKALLDYGFSVLKPRPLFPCCPEIAVKVTGGTADSVTCKYNTNLTAGLKDSEVSRVKMKINVPKSIAAPVKEGQKLGEIVFTLDGALLAKTDITAGETVLKPEKKPGAFEQFFANLSHFIFRKKACKQS</sequence>
<dbReference type="InterPro" id="IPR001967">
    <property type="entry name" value="Peptidase_S11_N"/>
</dbReference>
<dbReference type="SUPFAM" id="SSF69189">
    <property type="entry name" value="Penicillin-binding protein associated domain"/>
    <property type="match status" value="1"/>
</dbReference>
<comment type="catalytic activity">
    <reaction evidence="12">
        <text>Preferential cleavage: (Ac)2-L-Lys-D-Ala-|-D-Ala. Also transpeptidation of peptidyl-alanyl moieties that are N-acyl substituents of D-alanine.</text>
        <dbReference type="EC" id="3.4.16.4"/>
    </reaction>
</comment>
<dbReference type="PRINTS" id="PR00725">
    <property type="entry name" value="DADACBPTASE1"/>
</dbReference>
<evidence type="ECO:0000256" key="10">
    <source>
        <dbReference type="ARBA" id="ARBA00022984"/>
    </source>
</evidence>
<dbReference type="GO" id="GO:0008360">
    <property type="term" value="P:regulation of cell shape"/>
    <property type="evidence" value="ECO:0007669"/>
    <property type="project" value="UniProtKB-KW"/>
</dbReference>
<evidence type="ECO:0000256" key="5">
    <source>
        <dbReference type="ARBA" id="ARBA00022645"/>
    </source>
</evidence>
<dbReference type="PANTHER" id="PTHR21581:SF33">
    <property type="entry name" value="D-ALANYL-D-ALANINE CARBOXYPEPTIDASE DACB"/>
    <property type="match status" value="1"/>
</dbReference>
<evidence type="ECO:0000256" key="8">
    <source>
        <dbReference type="ARBA" id="ARBA00022801"/>
    </source>
</evidence>
<dbReference type="Pfam" id="PF07943">
    <property type="entry name" value="PBP5_C"/>
    <property type="match status" value="1"/>
</dbReference>
<evidence type="ECO:0000256" key="3">
    <source>
        <dbReference type="ARBA" id="ARBA00007164"/>
    </source>
</evidence>
<feature type="signal peptide" evidence="16">
    <location>
        <begin position="1"/>
        <end position="21"/>
    </location>
</feature>
<evidence type="ECO:0000256" key="14">
    <source>
        <dbReference type="PIRSR" id="PIRSR618044-2"/>
    </source>
</evidence>
<comment type="pathway">
    <text evidence="2">Cell wall biogenesis; peptidoglycan biosynthesis.</text>
</comment>
<evidence type="ECO:0000256" key="1">
    <source>
        <dbReference type="ARBA" id="ARBA00003217"/>
    </source>
</evidence>
<dbReference type="UniPathway" id="UPA00219"/>
<name>A0A078KUU3_9FIRM</name>
<evidence type="ECO:0000313" key="19">
    <source>
        <dbReference type="Proteomes" id="UP000032431"/>
    </source>
</evidence>
<accession>A0A078KUU3</accession>
<dbReference type="InterPro" id="IPR018044">
    <property type="entry name" value="Peptidase_S11"/>
</dbReference>
<keyword evidence="8" id="KW-0378">Hydrolase</keyword>
<keyword evidence="6" id="KW-0645">Protease</keyword>
<keyword evidence="11" id="KW-0961">Cell wall biogenesis/degradation</keyword>
<dbReference type="InterPro" id="IPR037167">
    <property type="entry name" value="Peptidase_S11_C_sf"/>
</dbReference>
<evidence type="ECO:0000256" key="9">
    <source>
        <dbReference type="ARBA" id="ARBA00022960"/>
    </source>
</evidence>
<dbReference type="GO" id="GO:0071555">
    <property type="term" value="P:cell wall organization"/>
    <property type="evidence" value="ECO:0007669"/>
    <property type="project" value="UniProtKB-KW"/>
</dbReference>
<dbReference type="InterPro" id="IPR012338">
    <property type="entry name" value="Beta-lactam/transpept-like"/>
</dbReference>
<comment type="function">
    <text evidence="1">Removes C-terminal D-alanyl residues from sugar-peptide cell wall precursors.</text>
</comment>
<dbReference type="PATRIC" id="fig|29343.3.peg.1832"/>
<feature type="chain" id="PRO_5038511191" description="serine-type D-Ala-D-Ala carboxypeptidase" evidence="16">
    <location>
        <begin position="22"/>
        <end position="379"/>
    </location>
</feature>
<evidence type="ECO:0000256" key="6">
    <source>
        <dbReference type="ARBA" id="ARBA00022670"/>
    </source>
</evidence>
<dbReference type="PANTHER" id="PTHR21581">
    <property type="entry name" value="D-ALANYL-D-ALANINE CARBOXYPEPTIDASE"/>
    <property type="match status" value="1"/>
</dbReference>
<protein>
    <recommendedName>
        <fullName evidence="4">serine-type D-Ala-D-Ala carboxypeptidase</fullName>
        <ecNumber evidence="4">3.4.16.4</ecNumber>
    </recommendedName>
</protein>
<feature type="domain" description="Peptidase S11 D-Ala-D-Ala carboxypeptidase A C-terminal" evidence="17">
    <location>
        <begin position="262"/>
        <end position="351"/>
    </location>
</feature>
<dbReference type="SMART" id="SM00936">
    <property type="entry name" value="PBP5_C"/>
    <property type="match status" value="1"/>
</dbReference>
<keyword evidence="9" id="KW-0133">Cell shape</keyword>
<evidence type="ECO:0000256" key="15">
    <source>
        <dbReference type="RuleBase" id="RU004016"/>
    </source>
</evidence>
<feature type="active site" description="Acyl-ester intermediate" evidence="13">
    <location>
        <position position="53"/>
    </location>
</feature>
<dbReference type="HOGENOM" id="CLU_027070_7_3_9"/>
<gene>
    <name evidence="18" type="ORF">CCDG5_1743</name>
</gene>
<evidence type="ECO:0000256" key="13">
    <source>
        <dbReference type="PIRSR" id="PIRSR618044-1"/>
    </source>
</evidence>
<dbReference type="InterPro" id="IPR015956">
    <property type="entry name" value="Peniciliin-bd_prot_C_sf"/>
</dbReference>
<reference evidence="19" key="1">
    <citation type="submission" date="2014-07" db="EMBL/GenBank/DDBJ databases">
        <authorList>
            <person name="Wibberg D."/>
        </authorList>
    </citation>
    <scope>NUCLEOTIDE SEQUENCE [LARGE SCALE GENOMIC DNA]</scope>
    <source>
        <strain evidence="19">DG5</strain>
    </source>
</reference>
<dbReference type="OrthoDB" id="9791132at2"/>
<proteinExistence type="inferred from homology"/>
<feature type="active site" evidence="13">
    <location>
        <position position="108"/>
    </location>
</feature>
<feature type="active site" description="Proton acceptor" evidence="13">
    <location>
        <position position="56"/>
    </location>
</feature>
<evidence type="ECO:0000256" key="12">
    <source>
        <dbReference type="ARBA" id="ARBA00034000"/>
    </source>
</evidence>
<dbReference type="GO" id="GO:0009002">
    <property type="term" value="F:serine-type D-Ala-D-Ala carboxypeptidase activity"/>
    <property type="evidence" value="ECO:0007669"/>
    <property type="project" value="UniProtKB-EC"/>
</dbReference>
<dbReference type="SUPFAM" id="SSF56601">
    <property type="entry name" value="beta-lactamase/transpeptidase-like"/>
    <property type="match status" value="1"/>
</dbReference>
<dbReference type="Pfam" id="PF00768">
    <property type="entry name" value="Peptidase_S11"/>
    <property type="match status" value="1"/>
</dbReference>
<evidence type="ECO:0000256" key="7">
    <source>
        <dbReference type="ARBA" id="ARBA00022729"/>
    </source>
</evidence>
<keyword evidence="7 16" id="KW-0732">Signal</keyword>
<dbReference type="STRING" id="29343.CCDG5_1743"/>
<evidence type="ECO:0000313" key="18">
    <source>
        <dbReference type="EMBL" id="CDZ24844.1"/>
    </source>
</evidence>
<keyword evidence="5 18" id="KW-0121">Carboxypeptidase</keyword>